<keyword evidence="3" id="KW-1185">Reference proteome</keyword>
<evidence type="ECO:0000259" key="1">
    <source>
        <dbReference type="PROSITE" id="PS50925"/>
    </source>
</evidence>
<dbReference type="RefSeq" id="WP_241550827.1">
    <property type="nucleotide sequence ID" value="NZ_JANCNS010000001.1"/>
</dbReference>
<proteinExistence type="predicted"/>
<organism evidence="2 3">
    <name type="scientific">Christiangramia oceanisediminis</name>
    <dbReference type="NCBI Taxonomy" id="2920386"/>
    <lineage>
        <taxon>Bacteria</taxon>
        <taxon>Pseudomonadati</taxon>
        <taxon>Bacteroidota</taxon>
        <taxon>Flavobacteriia</taxon>
        <taxon>Flavobacteriales</taxon>
        <taxon>Flavobacteriaceae</taxon>
        <taxon>Christiangramia</taxon>
    </lineage>
</organism>
<dbReference type="EMBL" id="JANCNS010000001">
    <property type="protein sequence ID" value="MCP9198825.1"/>
    <property type="molecule type" value="Genomic_DNA"/>
</dbReference>
<dbReference type="InterPro" id="IPR036046">
    <property type="entry name" value="Acylphosphatase-like_dom_sf"/>
</dbReference>
<name>A0A9X2KVL2_9FLAO</name>
<evidence type="ECO:0000313" key="3">
    <source>
        <dbReference type="Proteomes" id="UP001155280"/>
    </source>
</evidence>
<reference evidence="2" key="1">
    <citation type="submission" date="2022-07" db="EMBL/GenBank/DDBJ databases">
        <title>Gramela sediminis sp. nov., isolated from deep-sea sediment of the Indian Ocean.</title>
        <authorList>
            <person name="Shi H."/>
        </authorList>
    </citation>
    <scope>NUCLEOTIDE SEQUENCE</scope>
    <source>
        <strain evidence="2">GC03-9</strain>
    </source>
</reference>
<gene>
    <name evidence="2" type="ORF">MKO06_02835</name>
</gene>
<dbReference type="InterPro" id="IPR007024">
    <property type="entry name" value="BLUF_domain"/>
</dbReference>
<dbReference type="GO" id="GO:0071949">
    <property type="term" value="F:FAD binding"/>
    <property type="evidence" value="ECO:0007669"/>
    <property type="project" value="InterPro"/>
</dbReference>
<accession>A0A9X2KVL2</accession>
<dbReference type="PROSITE" id="PS50925">
    <property type="entry name" value="BLUF"/>
    <property type="match status" value="1"/>
</dbReference>
<dbReference type="Pfam" id="PF04940">
    <property type="entry name" value="BLUF"/>
    <property type="match status" value="1"/>
</dbReference>
<dbReference type="SMART" id="SM01034">
    <property type="entry name" value="BLUF"/>
    <property type="match status" value="1"/>
</dbReference>
<sequence>MKLPYTICYTSVAEDLDDDVVNQIFEVTARHNNECKIQGLLLYSKETERFFQVLEGEKEEVIRLYHEKILKDPRHTEITDIFHKPTSKPIFFKYTSKFNLIKSSEDLQEIKRYIEEHKYSKANSEEVLRLLQPFLIFYS</sequence>
<dbReference type="Gene3D" id="3.30.70.100">
    <property type="match status" value="1"/>
</dbReference>
<evidence type="ECO:0000313" key="2">
    <source>
        <dbReference type="EMBL" id="MCP9198825.1"/>
    </source>
</evidence>
<comment type="caution">
    <text evidence="2">The sequence shown here is derived from an EMBL/GenBank/DDBJ whole genome shotgun (WGS) entry which is preliminary data.</text>
</comment>
<dbReference type="AlphaFoldDB" id="A0A9X2KVL2"/>
<protein>
    <submittedName>
        <fullName evidence="2">BLUF domain-containing protein</fullName>
    </submittedName>
</protein>
<feature type="domain" description="BLUF" evidence="1">
    <location>
        <begin position="4"/>
        <end position="97"/>
    </location>
</feature>
<dbReference type="GO" id="GO:0009882">
    <property type="term" value="F:blue light photoreceptor activity"/>
    <property type="evidence" value="ECO:0007669"/>
    <property type="project" value="InterPro"/>
</dbReference>
<dbReference type="Proteomes" id="UP001155280">
    <property type="component" value="Unassembled WGS sequence"/>
</dbReference>
<dbReference type="SUPFAM" id="SSF54975">
    <property type="entry name" value="Acylphosphatase/BLUF domain-like"/>
    <property type="match status" value="1"/>
</dbReference>